<evidence type="ECO:0000259" key="7">
    <source>
        <dbReference type="SMART" id="SM00928"/>
    </source>
</evidence>
<dbReference type="InterPro" id="IPR019575">
    <property type="entry name" value="Nuop51_4Fe4S-bd"/>
</dbReference>
<dbReference type="Pfam" id="PF10589">
    <property type="entry name" value="NADH_4Fe-4S"/>
    <property type="match status" value="1"/>
</dbReference>
<keyword evidence="9" id="KW-1185">Reference proteome</keyword>
<evidence type="ECO:0000256" key="3">
    <source>
        <dbReference type="ARBA" id="ARBA00022723"/>
    </source>
</evidence>
<dbReference type="Gene3D" id="6.10.250.1450">
    <property type="match status" value="1"/>
</dbReference>
<dbReference type="InterPro" id="IPR037207">
    <property type="entry name" value="Nuop51_4Fe4S-bd_sf"/>
</dbReference>
<dbReference type="InterPro" id="IPR001949">
    <property type="entry name" value="NADH-UbQ_OxRdtase_51kDa_CS"/>
</dbReference>
<sequence>MDLHFGDSKPTDEERAAVDSLLGPATSAWEGAEDRSDADLRWARGGREARERRDLLLPGLHAINDRVGWISEGALAYLCRRLTVPPAEAYGVATFYAMFAVKPRPAKVLHVCTDLACAGNGSAKLCADLEERIGAAGSAADGVVWQPSPCLGLCERAPAALVLQAGTPSDTVPAQRDPRLRDVLTPGPARLPDTAGDTDETVGGDTGGAGVTPIRADLASNGAVVTPLRAHANGSSAEPAPRRQAFAVIGPATVDTLVEAATAPEDAPEEPSAAMAVPQAGQDGLMLLQRIGVVDPYSIDDYRAHGGYHALRTAFDIGPAGVIREVTDSGLLGRGGAAFPTGRKWQATASQPDRPHYLVCNADESEPGTFKDRVIMEGDPFALIEAMTIAGYATGAHVGYLYLRGEYPRALHRLENALTQARLRGFLGDDVLGQGYAFDIEIRRGAGAYICGEETALFNSIEGFRGEPRSKPPFPVEKGLFGKPTAANNVETLINVLPILTMGAEAYAAIGTGNSTGPKLFCVSGSVERPGIYELPFGATLGDLLDLAGTPTEIRAILLGGAAGGFVRPDERDIPLTFEGTRAAGTTLGSGVILVMDDTVGLPRTLLRIAEFFRDESCGQCVPCRVGTVRQEEALHRIKDRTGAEASDDVALLREVGQTMRDASICGLGQTAWNAVESAIDRLGAFK</sequence>
<dbReference type="Pfam" id="PF01257">
    <property type="entry name" value="2Fe-2S_thioredx"/>
    <property type="match status" value="1"/>
</dbReference>
<evidence type="ECO:0000256" key="1">
    <source>
        <dbReference type="ARBA" id="ARBA00007523"/>
    </source>
</evidence>
<dbReference type="InterPro" id="IPR036249">
    <property type="entry name" value="Thioredoxin-like_sf"/>
</dbReference>
<dbReference type="InterPro" id="IPR037225">
    <property type="entry name" value="Nuo51_FMN-bd_sf"/>
</dbReference>
<comment type="similarity">
    <text evidence="1">Belongs to the complex I 51 kDa subunit family.</text>
</comment>
<dbReference type="EMBL" id="BMMV01000017">
    <property type="protein sequence ID" value="GGK10813.1"/>
    <property type="molecule type" value="Genomic_DNA"/>
</dbReference>
<dbReference type="SMART" id="SM00928">
    <property type="entry name" value="NADH_4Fe-4S"/>
    <property type="match status" value="1"/>
</dbReference>
<feature type="region of interest" description="Disordered" evidence="6">
    <location>
        <begin position="168"/>
        <end position="204"/>
    </location>
</feature>
<dbReference type="SUPFAM" id="SSF52833">
    <property type="entry name" value="Thioredoxin-like"/>
    <property type="match status" value="1"/>
</dbReference>
<dbReference type="Gene3D" id="3.10.20.600">
    <property type="match status" value="1"/>
</dbReference>
<dbReference type="Gene3D" id="1.20.1440.230">
    <property type="entry name" value="NADH-ubiquinone oxidoreductase 51kDa subunit, iron-sulphur binding domain"/>
    <property type="match status" value="1"/>
</dbReference>
<dbReference type="Gene3D" id="1.10.10.1590">
    <property type="entry name" value="NADH-quinone oxidoreductase subunit E"/>
    <property type="match status" value="1"/>
</dbReference>
<dbReference type="SUPFAM" id="SSF142019">
    <property type="entry name" value="Nqo1 FMN-binding domain-like"/>
    <property type="match status" value="1"/>
</dbReference>
<feature type="domain" description="NADH-ubiquinone oxidoreductase 51kDa subunit iron-sulphur binding" evidence="7">
    <location>
        <begin position="603"/>
        <end position="648"/>
    </location>
</feature>
<dbReference type="SUPFAM" id="SSF142984">
    <property type="entry name" value="Nqo1 middle domain-like"/>
    <property type="match status" value="1"/>
</dbReference>
<comment type="caution">
    <text evidence="8">The sequence shown here is derived from an EMBL/GenBank/DDBJ whole genome shotgun (WGS) entry which is preliminary data.</text>
</comment>
<name>A0ABQ2EJE9_9ACTN</name>
<evidence type="ECO:0000256" key="6">
    <source>
        <dbReference type="SAM" id="MobiDB-lite"/>
    </source>
</evidence>
<gene>
    <name evidence="8" type="ORF">GCM10011583_48690</name>
</gene>
<dbReference type="PANTHER" id="PTHR43578">
    <property type="entry name" value="NADH-QUINONE OXIDOREDUCTASE SUBUNIT F"/>
    <property type="match status" value="1"/>
</dbReference>
<dbReference type="Gene3D" id="3.40.30.10">
    <property type="entry name" value="Glutaredoxin"/>
    <property type="match status" value="1"/>
</dbReference>
<dbReference type="Proteomes" id="UP000660265">
    <property type="component" value="Unassembled WGS sequence"/>
</dbReference>
<dbReference type="InterPro" id="IPR011538">
    <property type="entry name" value="Nuo51_FMN-bd"/>
</dbReference>
<dbReference type="Pfam" id="PF10531">
    <property type="entry name" value="SLBB"/>
    <property type="match status" value="1"/>
</dbReference>
<keyword evidence="3" id="KW-0479">Metal-binding</keyword>
<evidence type="ECO:0000256" key="4">
    <source>
        <dbReference type="ARBA" id="ARBA00023004"/>
    </source>
</evidence>
<evidence type="ECO:0000313" key="8">
    <source>
        <dbReference type="EMBL" id="GGK10813.1"/>
    </source>
</evidence>
<dbReference type="SUPFAM" id="SSF140490">
    <property type="entry name" value="Nqo1C-terminal domain-like"/>
    <property type="match status" value="1"/>
</dbReference>
<organism evidence="8 9">
    <name type="scientific">Streptomyces camponoticapitis</name>
    <dbReference type="NCBI Taxonomy" id="1616125"/>
    <lineage>
        <taxon>Bacteria</taxon>
        <taxon>Bacillati</taxon>
        <taxon>Actinomycetota</taxon>
        <taxon>Actinomycetes</taxon>
        <taxon>Kitasatosporales</taxon>
        <taxon>Streptomycetaceae</taxon>
        <taxon>Streptomyces</taxon>
    </lineage>
</organism>
<dbReference type="PROSITE" id="PS00645">
    <property type="entry name" value="COMPLEX1_51K_2"/>
    <property type="match status" value="1"/>
</dbReference>
<dbReference type="Pfam" id="PF01512">
    <property type="entry name" value="Complex1_51K"/>
    <property type="match status" value="1"/>
</dbReference>
<dbReference type="PANTHER" id="PTHR43578:SF3">
    <property type="entry name" value="NADH-QUINONE OXIDOREDUCTASE SUBUNIT F"/>
    <property type="match status" value="1"/>
</dbReference>
<protein>
    <submittedName>
        <fullName evidence="8">NADH dehydrogenase subunit F</fullName>
    </submittedName>
</protein>
<accession>A0ABQ2EJE9</accession>
<keyword evidence="4" id="KW-0408">Iron</keyword>
<dbReference type="Gene3D" id="3.40.50.11540">
    <property type="entry name" value="NADH-ubiquinone oxidoreductase 51kDa subunit"/>
    <property type="match status" value="1"/>
</dbReference>
<keyword evidence="5" id="KW-0411">Iron-sulfur</keyword>
<evidence type="ECO:0000256" key="5">
    <source>
        <dbReference type="ARBA" id="ARBA00023014"/>
    </source>
</evidence>
<dbReference type="RefSeq" id="WP_189109673.1">
    <property type="nucleotide sequence ID" value="NZ_BMMV01000017.1"/>
</dbReference>
<dbReference type="InterPro" id="IPR019554">
    <property type="entry name" value="Soluble_ligand-bd"/>
</dbReference>
<evidence type="ECO:0000313" key="9">
    <source>
        <dbReference type="Proteomes" id="UP000660265"/>
    </source>
</evidence>
<keyword evidence="2" id="KW-0004">4Fe-4S</keyword>
<evidence type="ECO:0000256" key="2">
    <source>
        <dbReference type="ARBA" id="ARBA00022485"/>
    </source>
</evidence>
<proteinExistence type="inferred from homology"/>
<reference evidence="9" key="1">
    <citation type="journal article" date="2019" name="Int. J. Syst. Evol. Microbiol.">
        <title>The Global Catalogue of Microorganisms (GCM) 10K type strain sequencing project: providing services to taxonomists for standard genome sequencing and annotation.</title>
        <authorList>
            <consortium name="The Broad Institute Genomics Platform"/>
            <consortium name="The Broad Institute Genome Sequencing Center for Infectious Disease"/>
            <person name="Wu L."/>
            <person name="Ma J."/>
        </authorList>
    </citation>
    <scope>NUCLEOTIDE SEQUENCE [LARGE SCALE GENOMIC DNA]</scope>
    <source>
        <strain evidence="9">CGMCC 4.7275</strain>
    </source>
</reference>
<dbReference type="InterPro" id="IPR041921">
    <property type="entry name" value="NuoE_N"/>
</dbReference>